<dbReference type="PATRIC" id="fig|1056511.3.peg.1284"/>
<proteinExistence type="predicted"/>
<dbReference type="AlphaFoldDB" id="L8JH72"/>
<comment type="caution">
    <text evidence="1">The sequence shown here is derived from an EMBL/GenBank/DDBJ whole genome shotgun (WGS) entry which is preliminary data.</text>
</comment>
<dbReference type="OrthoDB" id="8603055at2"/>
<dbReference type="RefSeq" id="WP_007463697.1">
    <property type="nucleotide sequence ID" value="NZ_AMZO01000006.1"/>
</dbReference>
<dbReference type="EMBL" id="AMZO01000006">
    <property type="protein sequence ID" value="ELR66757.1"/>
    <property type="molecule type" value="Genomic_DNA"/>
</dbReference>
<evidence type="ECO:0008006" key="3">
    <source>
        <dbReference type="Google" id="ProtNLM"/>
    </source>
</evidence>
<protein>
    <recommendedName>
        <fullName evidence="3">Periplasmic protein</fullName>
    </recommendedName>
</protein>
<dbReference type="Proteomes" id="UP000011134">
    <property type="component" value="Unassembled WGS sequence"/>
</dbReference>
<keyword evidence="2" id="KW-1185">Reference proteome</keyword>
<organism evidence="1 2">
    <name type="scientific">Photobacterium marinum</name>
    <dbReference type="NCBI Taxonomy" id="1056511"/>
    <lineage>
        <taxon>Bacteria</taxon>
        <taxon>Pseudomonadati</taxon>
        <taxon>Pseudomonadota</taxon>
        <taxon>Gammaproteobacteria</taxon>
        <taxon>Vibrionales</taxon>
        <taxon>Vibrionaceae</taxon>
        <taxon>Photobacterium</taxon>
    </lineage>
</organism>
<gene>
    <name evidence="1" type="ORF">C942_04455</name>
</gene>
<reference evidence="1 2" key="1">
    <citation type="submission" date="2012-12" db="EMBL/GenBank/DDBJ databases">
        <title>Genome Assembly of Photobacterium sp. AK15.</title>
        <authorList>
            <person name="Khatri I."/>
            <person name="Vaidya B."/>
            <person name="Srinivas T.N.R."/>
            <person name="Subramanian S."/>
            <person name="Pinnaka A."/>
        </authorList>
    </citation>
    <scope>NUCLEOTIDE SEQUENCE [LARGE SCALE GENOMIC DNA]</scope>
    <source>
        <strain evidence="1 2">AK15</strain>
    </source>
</reference>
<evidence type="ECO:0000313" key="1">
    <source>
        <dbReference type="EMBL" id="ELR66757.1"/>
    </source>
</evidence>
<accession>L8JH72</accession>
<evidence type="ECO:0000313" key="2">
    <source>
        <dbReference type="Proteomes" id="UP000011134"/>
    </source>
</evidence>
<sequence length="59" mass="6637">MVKSKRILFTFILVVCAFYAGMKFEQFLYLDKCLDLGGGQNPGNYPICVVEVNEQQAEG</sequence>
<name>L8JH72_9GAMM</name>